<gene>
    <name evidence="2" type="ORF">FisN_16Hh072</name>
</gene>
<dbReference type="InterPro" id="IPR027417">
    <property type="entry name" value="P-loop_NTPase"/>
</dbReference>
<protein>
    <recommendedName>
        <fullName evidence="4">Sulfotransferase domain-containing protein</fullName>
    </recommendedName>
</protein>
<evidence type="ECO:0008006" key="4">
    <source>
        <dbReference type="Google" id="ProtNLM"/>
    </source>
</evidence>
<dbReference type="AlphaFoldDB" id="A0A1Z5KTN5"/>
<name>A0A1Z5KTN5_FISSO</name>
<organism evidence="2 3">
    <name type="scientific">Fistulifera solaris</name>
    <name type="common">Oleaginous diatom</name>
    <dbReference type="NCBI Taxonomy" id="1519565"/>
    <lineage>
        <taxon>Eukaryota</taxon>
        <taxon>Sar</taxon>
        <taxon>Stramenopiles</taxon>
        <taxon>Ochrophyta</taxon>
        <taxon>Bacillariophyta</taxon>
        <taxon>Bacillariophyceae</taxon>
        <taxon>Bacillariophycidae</taxon>
        <taxon>Naviculales</taxon>
        <taxon>Naviculaceae</taxon>
        <taxon>Fistulifera</taxon>
    </lineage>
</organism>
<dbReference type="EMBL" id="BDSP01000289">
    <property type="protein sequence ID" value="GAX29485.1"/>
    <property type="molecule type" value="Genomic_DNA"/>
</dbReference>
<dbReference type="OrthoDB" id="41177at2759"/>
<keyword evidence="3" id="KW-1185">Reference proteome</keyword>
<proteinExistence type="predicted"/>
<comment type="caution">
    <text evidence="2">The sequence shown here is derived from an EMBL/GenBank/DDBJ whole genome shotgun (WGS) entry which is preliminary data.</text>
</comment>
<evidence type="ECO:0000313" key="2">
    <source>
        <dbReference type="EMBL" id="GAX29485.1"/>
    </source>
</evidence>
<dbReference type="Gene3D" id="3.40.50.300">
    <property type="entry name" value="P-loop containing nucleotide triphosphate hydrolases"/>
    <property type="match status" value="1"/>
</dbReference>
<dbReference type="Proteomes" id="UP000198406">
    <property type="component" value="Unassembled WGS sequence"/>
</dbReference>
<dbReference type="InParanoid" id="A0A1Z5KTN5"/>
<sequence>MPRNARSGTVISILLSFASFLSLLQLFDPLQSTDVPQSVLERGLADFKGLSRATRFNSTTLDSQDRILWLLQDAGVALSSLSEEERQQLPKWQHVIDLYGDDIIVHGQEQCETFRQHVPNPKDRILAVAGLFNTGTNLLNTQFTRNIQGIKTLWQVPWGKHRMAQVKWEHTAHEMEQHNKEHVLPVVIIRDPLAWMQSMCANPYAAKWRHGTHHCPNLVPDELDRQFYRHLPNDSAFGVRVKYDAESQFEFDSLAHLWSDYHLQYMNADYPVLFIRYEDLVFQPKQVLTQIAHCVGATVREPLRYQINTSKNHGSGTNWIRAITKTASAELRKHNLTADDITYLHQHLDASLMDLFQYPI</sequence>
<evidence type="ECO:0000313" key="3">
    <source>
        <dbReference type="Proteomes" id="UP000198406"/>
    </source>
</evidence>
<feature type="signal peptide" evidence="1">
    <location>
        <begin position="1"/>
        <end position="32"/>
    </location>
</feature>
<accession>A0A1Z5KTN5</accession>
<keyword evidence="1" id="KW-0732">Signal</keyword>
<dbReference type="SUPFAM" id="SSF52540">
    <property type="entry name" value="P-loop containing nucleoside triphosphate hydrolases"/>
    <property type="match status" value="1"/>
</dbReference>
<evidence type="ECO:0000256" key="1">
    <source>
        <dbReference type="SAM" id="SignalP"/>
    </source>
</evidence>
<reference evidence="2 3" key="1">
    <citation type="journal article" date="2015" name="Plant Cell">
        <title>Oil accumulation by the oleaginous diatom Fistulifera solaris as revealed by the genome and transcriptome.</title>
        <authorList>
            <person name="Tanaka T."/>
            <person name="Maeda Y."/>
            <person name="Veluchamy A."/>
            <person name="Tanaka M."/>
            <person name="Abida H."/>
            <person name="Marechal E."/>
            <person name="Bowler C."/>
            <person name="Muto M."/>
            <person name="Sunaga Y."/>
            <person name="Tanaka M."/>
            <person name="Yoshino T."/>
            <person name="Taniguchi T."/>
            <person name="Fukuda Y."/>
            <person name="Nemoto M."/>
            <person name="Matsumoto M."/>
            <person name="Wong P.S."/>
            <person name="Aburatani S."/>
            <person name="Fujibuchi W."/>
        </authorList>
    </citation>
    <scope>NUCLEOTIDE SEQUENCE [LARGE SCALE GENOMIC DNA]</scope>
    <source>
        <strain evidence="2 3">JPCC DA0580</strain>
    </source>
</reference>
<feature type="chain" id="PRO_5012261291" description="Sulfotransferase domain-containing protein" evidence="1">
    <location>
        <begin position="33"/>
        <end position="360"/>
    </location>
</feature>